<dbReference type="PROSITE" id="PS51679">
    <property type="entry name" value="SAM_MT_C5"/>
    <property type="match status" value="1"/>
</dbReference>
<dbReference type="EMBL" id="CP093846">
    <property type="protein sequence ID" value="UNS97213.1"/>
    <property type="molecule type" value="Genomic_DNA"/>
</dbReference>
<evidence type="ECO:0000256" key="6">
    <source>
        <dbReference type="PROSITE-ProRule" id="PRU01016"/>
    </source>
</evidence>
<dbReference type="InterPro" id="IPR050390">
    <property type="entry name" value="C5-Methyltransferase"/>
</dbReference>
<dbReference type="EC" id="2.1.1.37" evidence="1"/>
<dbReference type="InterPro" id="IPR029063">
    <property type="entry name" value="SAM-dependent_MTases_sf"/>
</dbReference>
<name>A0ABY3XRY1_9ACTN</name>
<dbReference type="PANTHER" id="PTHR10629">
    <property type="entry name" value="CYTOSINE-SPECIFIC METHYLTRANSFERASE"/>
    <property type="match status" value="1"/>
</dbReference>
<dbReference type="SUPFAM" id="SSF53335">
    <property type="entry name" value="S-adenosyl-L-methionine-dependent methyltransferases"/>
    <property type="match status" value="1"/>
</dbReference>
<dbReference type="Gene3D" id="3.90.120.10">
    <property type="entry name" value="DNA Methylase, subunit A, domain 2"/>
    <property type="match status" value="1"/>
</dbReference>
<dbReference type="GO" id="GO:0008168">
    <property type="term" value="F:methyltransferase activity"/>
    <property type="evidence" value="ECO:0007669"/>
    <property type="project" value="UniProtKB-KW"/>
</dbReference>
<dbReference type="PRINTS" id="PR00105">
    <property type="entry name" value="C5METTRFRASE"/>
</dbReference>
<keyword evidence="3 6" id="KW-0808">Transferase</keyword>
<dbReference type="Gene3D" id="3.40.50.150">
    <property type="entry name" value="Vaccinia Virus protein VP39"/>
    <property type="match status" value="1"/>
</dbReference>
<reference evidence="7 8" key="1">
    <citation type="journal article" date="2023" name="Microbiol. Spectr.">
        <title>Synergy between Genome Mining, Metabolomics, and Bioinformatics Uncovers Antibacterial Chlorinated Carbazole Alkaloids and Their Biosynthetic Gene Cluster from Streptomyces tubbatahanensis sp. nov., a Novel Actinomycete Isolated from Sulu Sea, Philippines.</title>
        <authorList>
            <person name="Tenebro C.P."/>
            <person name="Trono D.J.V.L."/>
            <person name="Balida L.A.P."/>
            <person name="Bayog L.K.A."/>
            <person name="Bruna J.R."/>
            <person name="Sabido E.M."/>
            <person name="Caspe D.P.C."/>
            <person name="de Los Santos E.L.C."/>
            <person name="Saludes J.P."/>
            <person name="Dalisay D.S."/>
        </authorList>
    </citation>
    <scope>NUCLEOTIDE SEQUENCE [LARGE SCALE GENOMIC DNA]</scope>
    <source>
        <strain evidence="7 8">DSD3025</strain>
    </source>
</reference>
<organism evidence="7 8">
    <name type="scientific">Streptomyces tubbatahanensis</name>
    <dbReference type="NCBI Taxonomy" id="2923272"/>
    <lineage>
        <taxon>Bacteria</taxon>
        <taxon>Bacillati</taxon>
        <taxon>Actinomycetota</taxon>
        <taxon>Actinomycetes</taxon>
        <taxon>Kitasatosporales</taxon>
        <taxon>Streptomycetaceae</taxon>
        <taxon>Streptomyces</taxon>
    </lineage>
</organism>
<dbReference type="Pfam" id="PF00145">
    <property type="entry name" value="DNA_methylase"/>
    <property type="match status" value="2"/>
</dbReference>
<evidence type="ECO:0000256" key="3">
    <source>
        <dbReference type="ARBA" id="ARBA00022679"/>
    </source>
</evidence>
<gene>
    <name evidence="7" type="ORF">MMF93_12380</name>
</gene>
<keyword evidence="4 6" id="KW-0949">S-adenosyl-L-methionine</keyword>
<protein>
    <recommendedName>
        <fullName evidence="1">DNA (cytosine-5-)-methyltransferase</fullName>
        <ecNumber evidence="1">2.1.1.37</ecNumber>
    </recommendedName>
</protein>
<feature type="active site" evidence="6">
    <location>
        <position position="81"/>
    </location>
</feature>
<evidence type="ECO:0000313" key="7">
    <source>
        <dbReference type="EMBL" id="UNS97213.1"/>
    </source>
</evidence>
<keyword evidence="2 6" id="KW-0489">Methyltransferase</keyword>
<evidence type="ECO:0000313" key="8">
    <source>
        <dbReference type="Proteomes" id="UP001202244"/>
    </source>
</evidence>
<comment type="similarity">
    <text evidence="6">Belongs to the class I-like SAM-binding methyltransferase superfamily. C5-methyltransferase family.</text>
</comment>
<evidence type="ECO:0000256" key="1">
    <source>
        <dbReference type="ARBA" id="ARBA00011975"/>
    </source>
</evidence>
<sequence length="356" mass="39309">MSCYEIVDLFAGPGGLDVAAHRLGIPVTGIEWDADACATRRAYEKDLKCCDPRMRTEEGDVRLFGPEKFPTANVLTGGPPCQTFTVAGSGAGRRALDRVLAFIERMAHDEDVRDDVALLDDERTGLVLEPLRWALEAIRRENPYEAIILEQVPAVLPVWRAMATVLRERGYSVAEPEVLHTEEYGVPQTRRRAILLARLQTPDNPTEARLPRPTHQRYRKDVAPIPEPPAALTPWVSMGEALGRSDFTVISNYGTGGDPKSRGRRTDKEPAFTVTGKISRNRVIAKQGGVRHDSRFGNEEAGLLQTFPRYYPWSGKAIAQQIGNAVPPLLAAHILTAALDLPPRADGRVVLGYDNF</sequence>
<dbReference type="Proteomes" id="UP001202244">
    <property type="component" value="Chromosome"/>
</dbReference>
<evidence type="ECO:0000256" key="5">
    <source>
        <dbReference type="ARBA" id="ARBA00022747"/>
    </source>
</evidence>
<accession>A0ABY3XRY1</accession>
<proteinExistence type="inferred from homology"/>
<dbReference type="RefSeq" id="WP_242751366.1">
    <property type="nucleotide sequence ID" value="NZ_CP093846.1"/>
</dbReference>
<dbReference type="InterPro" id="IPR001525">
    <property type="entry name" value="C5_MeTfrase"/>
</dbReference>
<keyword evidence="8" id="KW-1185">Reference proteome</keyword>
<dbReference type="GO" id="GO:0032259">
    <property type="term" value="P:methylation"/>
    <property type="evidence" value="ECO:0007669"/>
    <property type="project" value="UniProtKB-KW"/>
</dbReference>
<evidence type="ECO:0000256" key="2">
    <source>
        <dbReference type="ARBA" id="ARBA00022603"/>
    </source>
</evidence>
<keyword evidence="5" id="KW-0680">Restriction system</keyword>
<evidence type="ECO:0000256" key="4">
    <source>
        <dbReference type="ARBA" id="ARBA00022691"/>
    </source>
</evidence>
<dbReference type="PANTHER" id="PTHR10629:SF52">
    <property type="entry name" value="DNA (CYTOSINE-5)-METHYLTRANSFERASE 1"/>
    <property type="match status" value="1"/>
</dbReference>